<sequence>MSKLEIKDDLWDVIRRLLPPEPDRPKGGRPRVPDRAAINGIVFVLRTGIPWEHLPLRLGYGSGMTCWRRLRDWQQSGVWDRLHKELLRRLRSYDQIDMSRVSVDAASVPFPPGGEETGPNPTDRGKLGCKRHVAVDARGTPLSFLISGANTHDSKCFEAVVNALPAVGGLRGRPRRWPDKVHADKGYDYEHCRHALRHRGIVQRIARRGVESSQRLGKHRWVVERTFAWLNRFKRLRIRYERRPEIYLAFGLLACSLICWRAIERFC</sequence>
<dbReference type="PANTHER" id="PTHR30007">
    <property type="entry name" value="PHP DOMAIN PROTEIN"/>
    <property type="match status" value="1"/>
</dbReference>
<gene>
    <name evidence="6" type="ORF">N4264_12655</name>
    <name evidence="4" type="ORF">N4264_14485</name>
    <name evidence="5" type="ORF">N4264_19535</name>
</gene>
<dbReference type="InterPro" id="IPR025161">
    <property type="entry name" value="IS402-like_dom"/>
</dbReference>
<dbReference type="PANTHER" id="PTHR30007:SF1">
    <property type="entry name" value="BLR1914 PROTEIN"/>
    <property type="match status" value="1"/>
</dbReference>
<feature type="domain" description="Transposase IS4-like" evidence="2">
    <location>
        <begin position="98"/>
        <end position="258"/>
    </location>
</feature>
<dbReference type="Pfam" id="PF01609">
    <property type="entry name" value="DDE_Tnp_1"/>
    <property type="match status" value="1"/>
</dbReference>
<dbReference type="RefSeq" id="WP_261692958.1">
    <property type="nucleotide sequence ID" value="NZ_CP104694.1"/>
</dbReference>
<evidence type="ECO:0000313" key="7">
    <source>
        <dbReference type="Proteomes" id="UP001064632"/>
    </source>
</evidence>
<dbReference type="InterPro" id="IPR002559">
    <property type="entry name" value="Transposase_11"/>
</dbReference>
<dbReference type="Proteomes" id="UP001064632">
    <property type="component" value="Chromosome"/>
</dbReference>
<evidence type="ECO:0000259" key="3">
    <source>
        <dbReference type="Pfam" id="PF13340"/>
    </source>
</evidence>
<evidence type="ECO:0000256" key="1">
    <source>
        <dbReference type="SAM" id="MobiDB-lite"/>
    </source>
</evidence>
<dbReference type="EMBL" id="CP104694">
    <property type="protein sequence ID" value="UXI66927.1"/>
    <property type="molecule type" value="Genomic_DNA"/>
</dbReference>
<dbReference type="EMBL" id="CP104694">
    <property type="protein sequence ID" value="UXI70445.1"/>
    <property type="molecule type" value="Genomic_DNA"/>
</dbReference>
<feature type="region of interest" description="Disordered" evidence="1">
    <location>
        <begin position="107"/>
        <end position="127"/>
    </location>
</feature>
<name>A0ABY6B784_9GAMM</name>
<dbReference type="Pfam" id="PF13340">
    <property type="entry name" value="DUF4096"/>
    <property type="match status" value="1"/>
</dbReference>
<keyword evidence="7" id="KW-1185">Reference proteome</keyword>
<feature type="compositionally biased region" description="Low complexity" evidence="1">
    <location>
        <begin position="113"/>
        <end position="122"/>
    </location>
</feature>
<protein>
    <submittedName>
        <fullName evidence="4">IS5 family transposase</fullName>
    </submittedName>
</protein>
<feature type="domain" description="Insertion element IS402-like" evidence="3">
    <location>
        <begin position="7"/>
        <end position="83"/>
    </location>
</feature>
<evidence type="ECO:0000313" key="4">
    <source>
        <dbReference type="EMBL" id="UXI65963.1"/>
    </source>
</evidence>
<evidence type="ECO:0000259" key="2">
    <source>
        <dbReference type="Pfam" id="PF01609"/>
    </source>
</evidence>
<evidence type="ECO:0000313" key="6">
    <source>
        <dbReference type="EMBL" id="UXI70445.1"/>
    </source>
</evidence>
<accession>A0ABY6B784</accession>
<proteinExistence type="predicted"/>
<dbReference type="EMBL" id="CP104694">
    <property type="protein sequence ID" value="UXI65963.1"/>
    <property type="molecule type" value="Genomic_DNA"/>
</dbReference>
<dbReference type="NCBIfam" id="NF033580">
    <property type="entry name" value="transpos_IS5_3"/>
    <property type="match status" value="1"/>
</dbReference>
<reference evidence="4" key="1">
    <citation type="submission" date="2022-09" db="EMBL/GenBank/DDBJ databases">
        <title>Tahibacter sp. nov., isolated from a fresh water.</title>
        <authorList>
            <person name="Baek J.H."/>
            <person name="Lee J.K."/>
            <person name="Kim J.M."/>
            <person name="Jeon C.O."/>
        </authorList>
    </citation>
    <scope>NUCLEOTIDE SEQUENCE</scope>
    <source>
        <strain evidence="4">W38</strain>
    </source>
</reference>
<organism evidence="4 7">
    <name type="scientific">Tahibacter amnicola</name>
    <dbReference type="NCBI Taxonomy" id="2976241"/>
    <lineage>
        <taxon>Bacteria</taxon>
        <taxon>Pseudomonadati</taxon>
        <taxon>Pseudomonadota</taxon>
        <taxon>Gammaproteobacteria</taxon>
        <taxon>Lysobacterales</taxon>
        <taxon>Rhodanobacteraceae</taxon>
        <taxon>Tahibacter</taxon>
    </lineage>
</organism>
<evidence type="ECO:0000313" key="5">
    <source>
        <dbReference type="EMBL" id="UXI66927.1"/>
    </source>
</evidence>